<dbReference type="GO" id="GO:0005509">
    <property type="term" value="F:calcium ion binding"/>
    <property type="evidence" value="ECO:0007669"/>
    <property type="project" value="InterPro"/>
</dbReference>
<evidence type="ECO:0008006" key="11">
    <source>
        <dbReference type="Google" id="ProtNLM"/>
    </source>
</evidence>
<dbReference type="SMART" id="SM00054">
    <property type="entry name" value="EFh"/>
    <property type="match status" value="4"/>
</dbReference>
<dbReference type="SUPFAM" id="SSF47473">
    <property type="entry name" value="EF-hand"/>
    <property type="match status" value="1"/>
</dbReference>
<comment type="caution">
    <text evidence="9">The sequence shown here is derived from an EMBL/GenBank/DDBJ whole genome shotgun (WGS) entry which is preliminary data.</text>
</comment>
<feature type="domain" description="RING-type" evidence="7">
    <location>
        <begin position="55"/>
        <end position="90"/>
    </location>
</feature>
<dbReference type="PANTHER" id="PTHR23050">
    <property type="entry name" value="CALCIUM BINDING PROTEIN"/>
    <property type="match status" value="1"/>
</dbReference>
<gene>
    <name evidence="9" type="ORF">MOQ_000249</name>
</gene>
<dbReference type="PROSITE" id="PS00518">
    <property type="entry name" value="ZF_RING_1"/>
    <property type="match status" value="1"/>
</dbReference>
<dbReference type="InterPro" id="IPR002048">
    <property type="entry name" value="EF_hand_dom"/>
</dbReference>
<evidence type="ECO:0000259" key="7">
    <source>
        <dbReference type="PROSITE" id="PS50089"/>
    </source>
</evidence>
<evidence type="ECO:0000259" key="8">
    <source>
        <dbReference type="PROSITE" id="PS50222"/>
    </source>
</evidence>
<keyword evidence="2" id="KW-0677">Repeat</keyword>
<dbReference type="Pfam" id="PF13499">
    <property type="entry name" value="EF-hand_7"/>
    <property type="match status" value="2"/>
</dbReference>
<evidence type="ECO:0000313" key="10">
    <source>
        <dbReference type="Proteomes" id="UP000007350"/>
    </source>
</evidence>
<evidence type="ECO:0000256" key="5">
    <source>
        <dbReference type="ARBA" id="ARBA00022837"/>
    </source>
</evidence>
<dbReference type="Gene3D" id="3.30.40.10">
    <property type="entry name" value="Zinc/RING finger domain, C3HC4 (zinc finger)"/>
    <property type="match status" value="1"/>
</dbReference>
<dbReference type="InterPro" id="IPR001841">
    <property type="entry name" value="Znf_RING"/>
</dbReference>
<keyword evidence="3 6" id="KW-0863">Zinc-finger</keyword>
<dbReference type="InterPro" id="IPR011992">
    <property type="entry name" value="EF-hand-dom_pair"/>
</dbReference>
<proteinExistence type="predicted"/>
<keyword evidence="5" id="KW-0106">Calcium</keyword>
<dbReference type="EMBL" id="AHKC01000935">
    <property type="protein sequence ID" value="EKF39530.1"/>
    <property type="molecule type" value="Genomic_DNA"/>
</dbReference>
<name>K2NJF7_TRYCR</name>
<reference evidence="9 10" key="1">
    <citation type="journal article" date="2012" name="BMC Genomics">
        <title>Comparative genomic analysis of human infective Trypanosoma cruzi lineages with the bat-restricted subspecies T. cruzi marinkellei.</title>
        <authorList>
            <person name="Franzen O."/>
            <person name="Talavera-Lopez C."/>
            <person name="Ochaya S."/>
            <person name="Butler C.E."/>
            <person name="Messenger L.A."/>
            <person name="Lewis M.D."/>
            <person name="Llewellyn M.S."/>
            <person name="Marinkelle C.J."/>
            <person name="Tyler K.M."/>
            <person name="Miles M.A."/>
            <person name="Andersson B."/>
        </authorList>
    </citation>
    <scope>NUCLEOTIDE SEQUENCE [LARGE SCALE GENOMIC DNA]</scope>
    <source>
        <strain evidence="9 10">B7</strain>
    </source>
</reference>
<dbReference type="FunFam" id="1.10.238.10:FF:000001">
    <property type="entry name" value="Calmodulin 1"/>
    <property type="match status" value="1"/>
</dbReference>
<feature type="domain" description="EF-hand" evidence="8">
    <location>
        <begin position="209"/>
        <end position="240"/>
    </location>
</feature>
<feature type="domain" description="EF-hand" evidence="8">
    <location>
        <begin position="250"/>
        <end position="285"/>
    </location>
</feature>
<keyword evidence="4" id="KW-0862">Zinc</keyword>
<evidence type="ECO:0000256" key="6">
    <source>
        <dbReference type="PROSITE-ProRule" id="PRU00175"/>
    </source>
</evidence>
<keyword evidence="1" id="KW-0479">Metal-binding</keyword>
<protein>
    <recommendedName>
        <fullName evidence="11">EF hand</fullName>
    </recommendedName>
</protein>
<sequence length="321" mass="36640">MCFFPYFVLHTLSFFLFHNFVDWVIFLSQRGRLPFVNPLMPPLILATECNEELRCALCLDSWKDPVELVPCGHIFCAVCVRGMNTCPICRQSVSNSKRPNRTLVNIALAVPVKCASCGWTGTREQGNSHTCRTDTKMASAPSAWAPGPKHALVEPTGQEPWHQFGLSREEYDQIMALFVFFDNDESGGLDRAEVGRLARWLNFARTDYDIDRMFRLMDTDGSGTLSLNEFLTWLSHNRPDPNALYGLSQAEYNTIMMQFRVYDTDQNGLLSIDEFSRLAVRLGDVNNIDAGRQLFRCIDTDGNGVVDLHEFLTYRVRTRRR</sequence>
<dbReference type="PROSITE" id="PS00018">
    <property type="entry name" value="EF_HAND_1"/>
    <property type="match status" value="3"/>
</dbReference>
<dbReference type="GO" id="GO:0008270">
    <property type="term" value="F:zinc ion binding"/>
    <property type="evidence" value="ECO:0007669"/>
    <property type="project" value="UniProtKB-KW"/>
</dbReference>
<dbReference type="InterPro" id="IPR018247">
    <property type="entry name" value="EF_Hand_1_Ca_BS"/>
</dbReference>
<dbReference type="SUPFAM" id="SSF57850">
    <property type="entry name" value="RING/U-box"/>
    <property type="match status" value="1"/>
</dbReference>
<dbReference type="Proteomes" id="UP000007350">
    <property type="component" value="Unassembled WGS sequence"/>
</dbReference>
<feature type="domain" description="EF-hand" evidence="8">
    <location>
        <begin position="286"/>
        <end position="321"/>
    </location>
</feature>
<evidence type="ECO:0000256" key="3">
    <source>
        <dbReference type="ARBA" id="ARBA00022771"/>
    </source>
</evidence>
<dbReference type="PROSITE" id="PS50222">
    <property type="entry name" value="EF_HAND_2"/>
    <property type="match status" value="4"/>
</dbReference>
<dbReference type="Gene3D" id="1.10.238.10">
    <property type="entry name" value="EF-hand"/>
    <property type="match status" value="2"/>
</dbReference>
<feature type="domain" description="EF-hand" evidence="8">
    <location>
        <begin position="169"/>
        <end position="204"/>
    </location>
</feature>
<evidence type="ECO:0000256" key="4">
    <source>
        <dbReference type="ARBA" id="ARBA00022833"/>
    </source>
</evidence>
<dbReference type="InterPro" id="IPR050145">
    <property type="entry name" value="Centrin_CML-like"/>
</dbReference>
<evidence type="ECO:0000256" key="1">
    <source>
        <dbReference type="ARBA" id="ARBA00022723"/>
    </source>
</evidence>
<dbReference type="PROSITE" id="PS50089">
    <property type="entry name" value="ZF_RING_2"/>
    <property type="match status" value="1"/>
</dbReference>
<organism evidence="9 10">
    <name type="scientific">Trypanosoma cruzi marinkellei</name>
    <dbReference type="NCBI Taxonomy" id="85056"/>
    <lineage>
        <taxon>Eukaryota</taxon>
        <taxon>Discoba</taxon>
        <taxon>Euglenozoa</taxon>
        <taxon>Kinetoplastea</taxon>
        <taxon>Metakinetoplastina</taxon>
        <taxon>Trypanosomatida</taxon>
        <taxon>Trypanosomatidae</taxon>
        <taxon>Trypanosoma</taxon>
        <taxon>Schizotrypanum</taxon>
    </lineage>
</organism>
<dbReference type="SMART" id="SM00184">
    <property type="entry name" value="RING"/>
    <property type="match status" value="1"/>
</dbReference>
<dbReference type="OrthoDB" id="26525at2759"/>
<dbReference type="InterPro" id="IPR013083">
    <property type="entry name" value="Znf_RING/FYVE/PHD"/>
</dbReference>
<evidence type="ECO:0000256" key="2">
    <source>
        <dbReference type="ARBA" id="ARBA00022737"/>
    </source>
</evidence>
<accession>K2NJF7</accession>
<dbReference type="Pfam" id="PF13920">
    <property type="entry name" value="zf-C3HC4_3"/>
    <property type="match status" value="1"/>
</dbReference>
<evidence type="ECO:0000313" key="9">
    <source>
        <dbReference type="EMBL" id="EKF39530.1"/>
    </source>
</evidence>
<keyword evidence="10" id="KW-1185">Reference proteome</keyword>
<dbReference type="InterPro" id="IPR017907">
    <property type="entry name" value="Znf_RING_CS"/>
</dbReference>
<dbReference type="AlphaFoldDB" id="K2NJF7"/>